<proteinExistence type="predicted"/>
<name>A0A3M5PJW5_PSEVI</name>
<keyword evidence="1" id="KW-0732">Signal</keyword>
<feature type="signal peptide" evidence="1">
    <location>
        <begin position="1"/>
        <end position="20"/>
    </location>
</feature>
<organism evidence="2 3">
    <name type="scientific">Pseudomonas viridiflava</name>
    <name type="common">Phytomonas viridiflava</name>
    <dbReference type="NCBI Taxonomy" id="33069"/>
    <lineage>
        <taxon>Bacteria</taxon>
        <taxon>Pseudomonadati</taxon>
        <taxon>Pseudomonadota</taxon>
        <taxon>Gammaproteobacteria</taxon>
        <taxon>Pseudomonadales</taxon>
        <taxon>Pseudomonadaceae</taxon>
        <taxon>Pseudomonas</taxon>
    </lineage>
</organism>
<dbReference type="RefSeq" id="WP_122206527.1">
    <property type="nucleotide sequence ID" value="NZ_RBTP01000011.1"/>
</dbReference>
<evidence type="ECO:0008006" key="4">
    <source>
        <dbReference type="Google" id="ProtNLM"/>
    </source>
</evidence>
<reference evidence="2 3" key="1">
    <citation type="submission" date="2018-08" db="EMBL/GenBank/DDBJ databases">
        <title>Recombination of ecologically and evolutionarily significant loci maintains genetic cohesion in the Pseudomonas syringae species complex.</title>
        <authorList>
            <person name="Dillon M."/>
            <person name="Thakur S."/>
            <person name="Almeida R.N.D."/>
            <person name="Weir B.S."/>
            <person name="Guttman D.S."/>
        </authorList>
    </citation>
    <scope>NUCLEOTIDE SEQUENCE [LARGE SCALE GENOMIC DNA]</scope>
    <source>
        <strain evidence="2 3">ICMP 19473</strain>
    </source>
</reference>
<protein>
    <recommendedName>
        <fullName evidence="4">Secreted protein</fullName>
    </recommendedName>
</protein>
<dbReference type="EMBL" id="RBTP01000011">
    <property type="protein sequence ID" value="RMT84881.1"/>
    <property type="molecule type" value="Genomic_DNA"/>
</dbReference>
<evidence type="ECO:0000313" key="2">
    <source>
        <dbReference type="EMBL" id="RMT84881.1"/>
    </source>
</evidence>
<accession>A0A3M5PJW5</accession>
<dbReference type="OrthoDB" id="7017843at2"/>
<evidence type="ECO:0000256" key="1">
    <source>
        <dbReference type="SAM" id="SignalP"/>
    </source>
</evidence>
<sequence>MNMTLSALNAAALVALIAFHFQDTGIKSDTISVQQTQSHHQLSQAPQLAVMTDRRVNAAMLTNDTQDDLQAPRAEQRWIF</sequence>
<feature type="chain" id="PRO_5018202022" description="Secreted protein" evidence="1">
    <location>
        <begin position="21"/>
        <end position="80"/>
    </location>
</feature>
<evidence type="ECO:0000313" key="3">
    <source>
        <dbReference type="Proteomes" id="UP000273854"/>
    </source>
</evidence>
<dbReference type="AlphaFoldDB" id="A0A3M5PJW5"/>
<comment type="caution">
    <text evidence="2">The sequence shown here is derived from an EMBL/GenBank/DDBJ whole genome shotgun (WGS) entry which is preliminary data.</text>
</comment>
<gene>
    <name evidence="2" type="ORF">ALP40_01601</name>
</gene>
<dbReference type="Proteomes" id="UP000273854">
    <property type="component" value="Unassembled WGS sequence"/>
</dbReference>